<evidence type="ECO:0000313" key="12">
    <source>
        <dbReference type="EMBL" id="SEI87840.1"/>
    </source>
</evidence>
<dbReference type="GO" id="GO:0051536">
    <property type="term" value="F:iron-sulfur cluster binding"/>
    <property type="evidence" value="ECO:0007669"/>
    <property type="project" value="UniProtKB-KW"/>
</dbReference>
<dbReference type="InterPro" id="IPR020578">
    <property type="entry name" value="Aminotrans_V_PyrdxlP_BS"/>
</dbReference>
<dbReference type="RefSeq" id="WP_091635485.1">
    <property type="nucleotide sequence ID" value="NZ_FNYW01000028.1"/>
</dbReference>
<name>A0A1H6UI38_9LACT</name>
<dbReference type="OrthoDB" id="9808002at2"/>
<dbReference type="EMBL" id="FNYW01000028">
    <property type="protein sequence ID" value="SEI87840.1"/>
    <property type="molecule type" value="Genomic_DNA"/>
</dbReference>
<evidence type="ECO:0000256" key="1">
    <source>
        <dbReference type="ARBA" id="ARBA00001933"/>
    </source>
</evidence>
<evidence type="ECO:0000313" key="13">
    <source>
        <dbReference type="Proteomes" id="UP000198564"/>
    </source>
</evidence>
<evidence type="ECO:0000256" key="9">
    <source>
        <dbReference type="ARBA" id="ARBA00050776"/>
    </source>
</evidence>
<dbReference type="Pfam" id="PF00266">
    <property type="entry name" value="Aminotran_5"/>
    <property type="match status" value="1"/>
</dbReference>
<keyword evidence="6" id="KW-0663">Pyridoxal phosphate</keyword>
<comment type="cofactor">
    <cofactor evidence="1 10">
        <name>pyridoxal 5'-phosphate</name>
        <dbReference type="ChEBI" id="CHEBI:597326"/>
    </cofactor>
</comment>
<protein>
    <recommendedName>
        <fullName evidence="3">cysteine desulfurase</fullName>
        <ecNumber evidence="3">2.8.1.7</ecNumber>
    </recommendedName>
</protein>
<dbReference type="PANTHER" id="PTHR11601">
    <property type="entry name" value="CYSTEINE DESULFURYLASE FAMILY MEMBER"/>
    <property type="match status" value="1"/>
</dbReference>
<dbReference type="Gene3D" id="3.40.640.10">
    <property type="entry name" value="Type I PLP-dependent aspartate aminotransferase-like (Major domain)"/>
    <property type="match status" value="1"/>
</dbReference>
<accession>A0A1H6UI38</accession>
<keyword evidence="5" id="KW-0479">Metal-binding</keyword>
<evidence type="ECO:0000259" key="11">
    <source>
        <dbReference type="Pfam" id="PF00266"/>
    </source>
</evidence>
<organism evidence="12 13">
    <name type="scientific">Alkalibacterium gilvum</name>
    <dbReference type="NCBI Taxonomy" id="1130080"/>
    <lineage>
        <taxon>Bacteria</taxon>
        <taxon>Bacillati</taxon>
        <taxon>Bacillota</taxon>
        <taxon>Bacilli</taxon>
        <taxon>Lactobacillales</taxon>
        <taxon>Carnobacteriaceae</taxon>
        <taxon>Alkalibacterium</taxon>
    </lineage>
</organism>
<dbReference type="GO" id="GO:0031071">
    <property type="term" value="F:cysteine desulfurase activity"/>
    <property type="evidence" value="ECO:0007669"/>
    <property type="project" value="UniProtKB-EC"/>
</dbReference>
<dbReference type="InterPro" id="IPR015422">
    <property type="entry name" value="PyrdxlP-dep_Trfase_small"/>
</dbReference>
<evidence type="ECO:0000256" key="4">
    <source>
        <dbReference type="ARBA" id="ARBA00022679"/>
    </source>
</evidence>
<comment type="similarity">
    <text evidence="2">Belongs to the class-V pyridoxal-phosphate-dependent aminotransferase family. NifS/IscS subfamily.</text>
</comment>
<evidence type="ECO:0000256" key="8">
    <source>
        <dbReference type="ARBA" id="ARBA00023014"/>
    </source>
</evidence>
<dbReference type="Gene3D" id="3.90.1150.10">
    <property type="entry name" value="Aspartate Aminotransferase, domain 1"/>
    <property type="match status" value="1"/>
</dbReference>
<dbReference type="PIRSF" id="PIRSF005572">
    <property type="entry name" value="NifS"/>
    <property type="match status" value="1"/>
</dbReference>
<dbReference type="SUPFAM" id="SSF53383">
    <property type="entry name" value="PLP-dependent transferases"/>
    <property type="match status" value="1"/>
</dbReference>
<proteinExistence type="inferred from homology"/>
<dbReference type="AlphaFoldDB" id="A0A1H6UI38"/>
<dbReference type="InterPro" id="IPR016454">
    <property type="entry name" value="Cysteine_dSase"/>
</dbReference>
<keyword evidence="4" id="KW-0808">Transferase</keyword>
<comment type="catalytic activity">
    <reaction evidence="9">
        <text>(sulfur carrier)-H + L-cysteine = (sulfur carrier)-SH + L-alanine</text>
        <dbReference type="Rhea" id="RHEA:43892"/>
        <dbReference type="Rhea" id="RHEA-COMP:14737"/>
        <dbReference type="Rhea" id="RHEA-COMP:14739"/>
        <dbReference type="ChEBI" id="CHEBI:29917"/>
        <dbReference type="ChEBI" id="CHEBI:35235"/>
        <dbReference type="ChEBI" id="CHEBI:57972"/>
        <dbReference type="ChEBI" id="CHEBI:64428"/>
        <dbReference type="EC" id="2.8.1.7"/>
    </reaction>
</comment>
<dbReference type="Gene3D" id="1.10.260.50">
    <property type="match status" value="1"/>
</dbReference>
<gene>
    <name evidence="12" type="ORF">SAMN04488113_12814</name>
</gene>
<dbReference type="PROSITE" id="PS00595">
    <property type="entry name" value="AA_TRANSFER_CLASS_5"/>
    <property type="match status" value="1"/>
</dbReference>
<keyword evidence="13" id="KW-1185">Reference proteome</keyword>
<evidence type="ECO:0000256" key="2">
    <source>
        <dbReference type="ARBA" id="ARBA00006490"/>
    </source>
</evidence>
<evidence type="ECO:0000256" key="10">
    <source>
        <dbReference type="RuleBase" id="RU004504"/>
    </source>
</evidence>
<evidence type="ECO:0000256" key="5">
    <source>
        <dbReference type="ARBA" id="ARBA00022723"/>
    </source>
</evidence>
<sequence>MSDTIYLDHAATTPMHPEVIEVMSEAMKHYFGNASSIHQLGRESRGIIEEARRTFAESINANPQEIIITSGGTESDNMAIIKSAEKYKGKHIITTEIEHPAVLKPLDYLSKQGYDITYLTINNDGQITLEQIKNALREDTFLVSIMYGNNEIGSMMPIQKIGHYLKEEHPDVLFHTDAVQAYGTEEIDVRESKIDLLSVSSHKINGPKGVGFLYKSNQISLAPLILGGEQENKLRAGTENLPAIIGFKKAVEVRRTNKKETKESYLYFKKLFISKLQENNIDFDINGTIEDSLSHILSVHLNGIPSDKLLIHLDLENIAVSSGSACSAGTVGHSHVLTSLYDENHPAVEETIRISFGLGIKEEDIIKSVDKIKKASIFLKGK</sequence>
<dbReference type="NCBIfam" id="NF002806">
    <property type="entry name" value="PRK02948.1"/>
    <property type="match status" value="1"/>
</dbReference>
<feature type="domain" description="Aminotransferase class V" evidence="11">
    <location>
        <begin position="5"/>
        <end position="365"/>
    </location>
</feature>
<keyword evidence="7" id="KW-0408">Iron</keyword>
<dbReference type="STRING" id="1130080.SAMN04488113_12814"/>
<dbReference type="EC" id="2.8.1.7" evidence="3"/>
<dbReference type="Proteomes" id="UP000198564">
    <property type="component" value="Unassembled WGS sequence"/>
</dbReference>
<dbReference type="InterPro" id="IPR015421">
    <property type="entry name" value="PyrdxlP-dep_Trfase_major"/>
</dbReference>
<keyword evidence="8" id="KW-0411">Iron-sulfur</keyword>
<evidence type="ECO:0000256" key="6">
    <source>
        <dbReference type="ARBA" id="ARBA00022898"/>
    </source>
</evidence>
<dbReference type="GO" id="GO:0046872">
    <property type="term" value="F:metal ion binding"/>
    <property type="evidence" value="ECO:0007669"/>
    <property type="project" value="UniProtKB-KW"/>
</dbReference>
<dbReference type="InterPro" id="IPR000192">
    <property type="entry name" value="Aminotrans_V_dom"/>
</dbReference>
<evidence type="ECO:0000256" key="7">
    <source>
        <dbReference type="ARBA" id="ARBA00023004"/>
    </source>
</evidence>
<evidence type="ECO:0000256" key="3">
    <source>
        <dbReference type="ARBA" id="ARBA00012239"/>
    </source>
</evidence>
<dbReference type="InterPro" id="IPR015424">
    <property type="entry name" value="PyrdxlP-dep_Trfase"/>
</dbReference>
<dbReference type="FunFam" id="3.40.640.10:FF:000084">
    <property type="entry name" value="IscS-like cysteine desulfurase"/>
    <property type="match status" value="1"/>
</dbReference>
<reference evidence="13" key="1">
    <citation type="submission" date="2016-10" db="EMBL/GenBank/DDBJ databases">
        <authorList>
            <person name="Varghese N."/>
            <person name="Submissions S."/>
        </authorList>
    </citation>
    <scope>NUCLEOTIDE SEQUENCE [LARGE SCALE GENOMIC DNA]</scope>
    <source>
        <strain evidence="13">DSM 25751</strain>
    </source>
</reference>
<dbReference type="PANTHER" id="PTHR11601:SF34">
    <property type="entry name" value="CYSTEINE DESULFURASE"/>
    <property type="match status" value="1"/>
</dbReference>